<reference evidence="1" key="1">
    <citation type="submission" date="2016-04" db="EMBL/GenBank/DDBJ databases">
        <authorList>
            <person name="Evans L.H."/>
            <person name="Alamgir A."/>
            <person name="Owens N."/>
            <person name="Weber N.D."/>
            <person name="Virtaneva K."/>
            <person name="Barbian K."/>
            <person name="Babar A."/>
            <person name="Rosenke K."/>
        </authorList>
    </citation>
    <scope>NUCLEOTIDE SEQUENCE</scope>
    <source>
        <strain evidence="1">Nono1</strain>
    </source>
</reference>
<proteinExistence type="predicted"/>
<evidence type="ECO:0000313" key="1">
    <source>
        <dbReference type="EMBL" id="SBO95303.1"/>
    </source>
</evidence>
<protein>
    <submittedName>
        <fullName evidence="1">Uncharacterized protein</fullName>
    </submittedName>
</protein>
<gene>
    <name evidence="1" type="ORF">BN4615_P4819</name>
</gene>
<organism evidence="1">
    <name type="scientific">Nonomuraea gerenzanensis</name>
    <dbReference type="NCBI Taxonomy" id="93944"/>
    <lineage>
        <taxon>Bacteria</taxon>
        <taxon>Bacillati</taxon>
        <taxon>Actinomycetota</taxon>
        <taxon>Actinomycetes</taxon>
        <taxon>Streptosporangiales</taxon>
        <taxon>Streptosporangiaceae</taxon>
        <taxon>Nonomuraea</taxon>
    </lineage>
</organism>
<sequence>MVVLDAMGVLYRDGDVQGRVLIPYLREHGCHAPEQEIRAAYRAVTLGRADTRAFWSSLGTAARDGHWPSWRVTGWSRRA</sequence>
<name>A0A1M4E9N0_9ACTN</name>
<dbReference type="EMBL" id="LT559118">
    <property type="protein sequence ID" value="SBO95303.1"/>
    <property type="molecule type" value="Genomic_DNA"/>
</dbReference>
<dbReference type="AlphaFoldDB" id="A0A1M4E9N0"/>
<accession>A0A1M4E9N0</accession>